<dbReference type="GO" id="GO:0003824">
    <property type="term" value="F:catalytic activity"/>
    <property type="evidence" value="ECO:0007669"/>
    <property type="project" value="InterPro"/>
</dbReference>
<dbReference type="InterPro" id="IPR005302">
    <property type="entry name" value="MoCF_Sase_C"/>
</dbReference>
<dbReference type="PANTHER" id="PTHR36930">
    <property type="entry name" value="METAL-SULFUR CLUSTER BIOSYNTHESIS PROTEINS YUAD-RELATED"/>
    <property type="match status" value="1"/>
</dbReference>
<dbReference type="Proteomes" id="UP000530403">
    <property type="component" value="Unassembled WGS sequence"/>
</dbReference>
<dbReference type="EMBL" id="BLWC01000001">
    <property type="protein sequence ID" value="GFN00924.1"/>
    <property type="molecule type" value="Genomic_DNA"/>
</dbReference>
<dbReference type="SUPFAM" id="SSF50800">
    <property type="entry name" value="PK beta-barrel domain-like"/>
    <property type="match status" value="1"/>
</dbReference>
<name>A0A7J0CG98_9ACTN</name>
<evidence type="ECO:0000313" key="3">
    <source>
        <dbReference type="EMBL" id="NYE44397.1"/>
    </source>
</evidence>
<evidence type="ECO:0000313" key="5">
    <source>
        <dbReference type="Proteomes" id="UP000530403"/>
    </source>
</evidence>
<gene>
    <name evidence="3" type="ORF">HEB29_005408</name>
    <name evidence="2" type="ORF">Sfulv_57340</name>
</gene>
<comment type="caution">
    <text evidence="2">The sequence shown here is derived from an EMBL/GenBank/DDBJ whole genome shotgun (WGS) entry which is preliminary data.</text>
</comment>
<organism evidence="2 4">
    <name type="scientific">Streptomyces fulvorobeus</name>
    <dbReference type="NCBI Taxonomy" id="284028"/>
    <lineage>
        <taxon>Bacteria</taxon>
        <taxon>Bacillati</taxon>
        <taxon>Actinomycetota</taxon>
        <taxon>Actinomycetes</taxon>
        <taxon>Kitasatosporales</taxon>
        <taxon>Streptomycetaceae</taxon>
        <taxon>Streptomyces</taxon>
    </lineage>
</organism>
<dbReference type="InterPro" id="IPR011037">
    <property type="entry name" value="Pyrv_Knase-like_insert_dom_sf"/>
</dbReference>
<dbReference type="GO" id="GO:0030170">
    <property type="term" value="F:pyridoxal phosphate binding"/>
    <property type="evidence" value="ECO:0007669"/>
    <property type="project" value="InterPro"/>
</dbReference>
<dbReference type="GO" id="GO:0030151">
    <property type="term" value="F:molybdenum ion binding"/>
    <property type="evidence" value="ECO:0007669"/>
    <property type="project" value="InterPro"/>
</dbReference>
<dbReference type="EMBL" id="JACCCF010000001">
    <property type="protein sequence ID" value="NYE44397.1"/>
    <property type="molecule type" value="Genomic_DNA"/>
</dbReference>
<dbReference type="Pfam" id="PF03473">
    <property type="entry name" value="MOSC"/>
    <property type="match status" value="1"/>
</dbReference>
<proteinExistence type="predicted"/>
<dbReference type="PROSITE" id="PS51340">
    <property type="entry name" value="MOSC"/>
    <property type="match status" value="1"/>
</dbReference>
<reference evidence="2 4" key="1">
    <citation type="submission" date="2020-05" db="EMBL/GenBank/DDBJ databases">
        <title>Whole genome shotgun sequence of Streptomyces fulvorobeus NBRC 15897.</title>
        <authorList>
            <person name="Komaki H."/>
            <person name="Tamura T."/>
        </authorList>
    </citation>
    <scope>NUCLEOTIDE SEQUENCE [LARGE SCALE GENOMIC DNA]</scope>
    <source>
        <strain evidence="2 4">NBRC 15897</strain>
    </source>
</reference>
<dbReference type="InterPro" id="IPR052716">
    <property type="entry name" value="MOSC_domain"/>
</dbReference>
<sequence>MARVTAVSSEKAYSFSKRNRTGITLLAGLGVQGDVHAGETIRHQFRMRYEPRLPNLRQVHLIHEELFDELAAKGFTVTPGQLGENVSTRGIDLLGLPTGALLRLGEEAVVEVTGLRNPCAKINDFRRGLLQEVFELDAATGEFVFKCGIMGVVRRSGAVHPGDTVHVELPPGPHTPLERV</sequence>
<protein>
    <submittedName>
        <fullName evidence="2 3">MOSC domain-containing protein</fullName>
    </submittedName>
</protein>
<evidence type="ECO:0000259" key="1">
    <source>
        <dbReference type="PROSITE" id="PS51340"/>
    </source>
</evidence>
<feature type="domain" description="MOSC" evidence="1">
    <location>
        <begin position="18"/>
        <end position="168"/>
    </location>
</feature>
<dbReference type="AlphaFoldDB" id="A0A7J0CG98"/>
<keyword evidence="4" id="KW-1185">Reference proteome</keyword>
<dbReference type="Proteomes" id="UP000498980">
    <property type="component" value="Unassembled WGS sequence"/>
</dbReference>
<dbReference type="Gene3D" id="2.40.33.20">
    <property type="entry name" value="PK beta-barrel domain-like"/>
    <property type="match status" value="1"/>
</dbReference>
<evidence type="ECO:0000313" key="2">
    <source>
        <dbReference type="EMBL" id="GFN00924.1"/>
    </source>
</evidence>
<reference evidence="3 5" key="2">
    <citation type="submission" date="2020-07" db="EMBL/GenBank/DDBJ databases">
        <title>Sequencing the genomes of 1000 actinobacteria strains.</title>
        <authorList>
            <person name="Klenk H.-P."/>
        </authorList>
    </citation>
    <scope>NUCLEOTIDE SEQUENCE [LARGE SCALE GENOMIC DNA]</scope>
    <source>
        <strain evidence="3 5">DSM 41455</strain>
    </source>
</reference>
<dbReference type="PANTHER" id="PTHR36930:SF1">
    <property type="entry name" value="MOSC DOMAIN-CONTAINING PROTEIN"/>
    <property type="match status" value="1"/>
</dbReference>
<accession>A0A7J0CG98</accession>
<dbReference type="RefSeq" id="WP_173317099.1">
    <property type="nucleotide sequence ID" value="NZ_BAAAUE010000022.1"/>
</dbReference>
<evidence type="ECO:0000313" key="4">
    <source>
        <dbReference type="Proteomes" id="UP000498980"/>
    </source>
</evidence>